<name>A0A8S2B1N3_ARAAE</name>
<reference evidence="2" key="1">
    <citation type="submission" date="2021-01" db="EMBL/GenBank/DDBJ databases">
        <authorList>
            <person name="Bezrukov I."/>
        </authorList>
    </citation>
    <scope>NUCLEOTIDE SEQUENCE</scope>
</reference>
<evidence type="ECO:0000313" key="2">
    <source>
        <dbReference type="EMBL" id="CAE6218853.1"/>
    </source>
</evidence>
<evidence type="ECO:0000256" key="1">
    <source>
        <dbReference type="SAM" id="MobiDB-lite"/>
    </source>
</evidence>
<feature type="region of interest" description="Disordered" evidence="1">
    <location>
        <begin position="1"/>
        <end position="56"/>
    </location>
</feature>
<organism evidence="2 3">
    <name type="scientific">Arabidopsis arenosa</name>
    <name type="common">Sand rock-cress</name>
    <name type="synonym">Cardaminopsis arenosa</name>
    <dbReference type="NCBI Taxonomy" id="38785"/>
    <lineage>
        <taxon>Eukaryota</taxon>
        <taxon>Viridiplantae</taxon>
        <taxon>Streptophyta</taxon>
        <taxon>Embryophyta</taxon>
        <taxon>Tracheophyta</taxon>
        <taxon>Spermatophyta</taxon>
        <taxon>Magnoliopsida</taxon>
        <taxon>eudicotyledons</taxon>
        <taxon>Gunneridae</taxon>
        <taxon>Pentapetalae</taxon>
        <taxon>rosids</taxon>
        <taxon>malvids</taxon>
        <taxon>Brassicales</taxon>
        <taxon>Brassicaceae</taxon>
        <taxon>Camelineae</taxon>
        <taxon>Arabidopsis</taxon>
    </lineage>
</organism>
<proteinExistence type="predicted"/>
<feature type="compositionally biased region" description="Basic and acidic residues" evidence="1">
    <location>
        <begin position="1"/>
        <end position="27"/>
    </location>
</feature>
<evidence type="ECO:0000313" key="3">
    <source>
        <dbReference type="Proteomes" id="UP000682877"/>
    </source>
</evidence>
<accession>A0A8S2B1N3</accession>
<dbReference type="AlphaFoldDB" id="A0A8S2B1N3"/>
<dbReference type="EMBL" id="LR999458">
    <property type="protein sequence ID" value="CAE6218853.1"/>
    <property type="molecule type" value="Genomic_DNA"/>
</dbReference>
<sequence length="165" mass="18546">MVHSDHREDDGATKDGDGDHNEDDGANKDGSYAGDDENTQTDGDQDKTKEKSSTIGFCTPNFNLLSEESEPDPDFEEIIAIILQGYKLKKSDWIKKKLDVVSALQEIGAKRIRISDSEKLDKILTRLEDLDRRLEVIEHVMKINVDKKEKGQSSQVHSDHSDFAS</sequence>
<dbReference type="Proteomes" id="UP000682877">
    <property type="component" value="Chromosome 8"/>
</dbReference>
<gene>
    <name evidence="2" type="ORF">AARE701A_LOCUS20495</name>
</gene>
<keyword evidence="3" id="KW-1185">Reference proteome</keyword>
<protein>
    <submittedName>
        <fullName evidence="2">Uncharacterized protein</fullName>
    </submittedName>
</protein>